<reference evidence="2 3" key="1">
    <citation type="journal article" date="2016" name="Mol. Biol. Evol.">
        <title>Comparative Genomics of Early-Diverging Mushroom-Forming Fungi Provides Insights into the Origins of Lignocellulose Decay Capabilities.</title>
        <authorList>
            <person name="Nagy L.G."/>
            <person name="Riley R."/>
            <person name="Tritt A."/>
            <person name="Adam C."/>
            <person name="Daum C."/>
            <person name="Floudas D."/>
            <person name="Sun H."/>
            <person name="Yadav J.S."/>
            <person name="Pangilinan J."/>
            <person name="Larsson K.H."/>
            <person name="Matsuura K."/>
            <person name="Barry K."/>
            <person name="Labutti K."/>
            <person name="Kuo R."/>
            <person name="Ohm R.A."/>
            <person name="Bhattacharya S.S."/>
            <person name="Shirouzu T."/>
            <person name="Yoshinaga Y."/>
            <person name="Martin F.M."/>
            <person name="Grigoriev I.V."/>
            <person name="Hibbett D.S."/>
        </authorList>
    </citation>
    <scope>NUCLEOTIDE SEQUENCE [LARGE SCALE GENOMIC DNA]</scope>
    <source>
        <strain evidence="2 3">HHB12029</strain>
    </source>
</reference>
<dbReference type="AlphaFoldDB" id="A0A165KCB9"/>
<dbReference type="InParanoid" id="A0A165KCB9"/>
<dbReference type="SUPFAM" id="SSF158745">
    <property type="entry name" value="LanC-like"/>
    <property type="match status" value="1"/>
</dbReference>
<feature type="binding site" evidence="1">
    <location>
        <position position="395"/>
    </location>
    <ligand>
        <name>Zn(2+)</name>
        <dbReference type="ChEBI" id="CHEBI:29105"/>
    </ligand>
</feature>
<keyword evidence="1" id="KW-0479">Metal-binding</keyword>
<feature type="binding site" evidence="1">
    <location>
        <position position="394"/>
    </location>
    <ligand>
        <name>Zn(2+)</name>
        <dbReference type="ChEBI" id="CHEBI:29105"/>
    </ligand>
</feature>
<dbReference type="InterPro" id="IPR007822">
    <property type="entry name" value="LANC-like"/>
</dbReference>
<dbReference type="OrthoDB" id="10257263at2759"/>
<evidence type="ECO:0008006" key="4">
    <source>
        <dbReference type="Google" id="ProtNLM"/>
    </source>
</evidence>
<keyword evidence="1" id="KW-0862">Zinc</keyword>
<dbReference type="PRINTS" id="PR01950">
    <property type="entry name" value="LANCSUPER"/>
</dbReference>
<keyword evidence="3" id="KW-1185">Reference proteome</keyword>
<dbReference type="PANTHER" id="PTHR12736:SF7">
    <property type="entry name" value="LANC-LIKE PROTEIN 3"/>
    <property type="match status" value="1"/>
</dbReference>
<proteinExistence type="predicted"/>
<feature type="binding site" evidence="1">
    <location>
        <position position="340"/>
    </location>
    <ligand>
        <name>Zn(2+)</name>
        <dbReference type="ChEBI" id="CHEBI:29105"/>
    </ligand>
</feature>
<evidence type="ECO:0000313" key="3">
    <source>
        <dbReference type="Proteomes" id="UP000077266"/>
    </source>
</evidence>
<dbReference type="GO" id="GO:0005886">
    <property type="term" value="C:plasma membrane"/>
    <property type="evidence" value="ECO:0007669"/>
    <property type="project" value="TreeGrafter"/>
</dbReference>
<dbReference type="GO" id="GO:0005975">
    <property type="term" value="P:carbohydrate metabolic process"/>
    <property type="evidence" value="ECO:0007669"/>
    <property type="project" value="InterPro"/>
</dbReference>
<dbReference type="SMART" id="SM01260">
    <property type="entry name" value="LANC_like"/>
    <property type="match status" value="1"/>
</dbReference>
<dbReference type="GO" id="GO:0046872">
    <property type="term" value="F:metal ion binding"/>
    <property type="evidence" value="ECO:0007669"/>
    <property type="project" value="UniProtKB-KW"/>
</dbReference>
<dbReference type="GO" id="GO:0031179">
    <property type="term" value="P:peptide modification"/>
    <property type="evidence" value="ECO:0007669"/>
    <property type="project" value="InterPro"/>
</dbReference>
<dbReference type="InterPro" id="IPR012341">
    <property type="entry name" value="6hp_glycosidase-like_sf"/>
</dbReference>
<dbReference type="EMBL" id="KV425947">
    <property type="protein sequence ID" value="KZV96123.1"/>
    <property type="molecule type" value="Genomic_DNA"/>
</dbReference>
<dbReference type="Gene3D" id="1.50.10.10">
    <property type="match status" value="1"/>
</dbReference>
<sequence>MRSWVRSIRSFARRKLKMNVNRDGPRFLPNTLSPTDFHALDENAQAAVCSTLERAIEDAIEFIEVEHPKCKAEEPGSSMIYGSTGGIAWAYMRLVLQSSALNLRTDLQTRIASLLVAHANTCLPPSPPSPRSGLNCGQIGFLIHPTGGATLALLLHYSLGGLRPMSDTELSHCIEILRTMSAAFNIPAAAGTSGEEEGFDAEPLNGRAGLLHAFLLLRKNVPLEKMDPTLRELVDDALIGEMVRVIVESGRVGAKVQPEGMRMKMPLVWRWTARPEVVLLSAGHGIAGILLTVLQAPPSAWKPYIEEILETVDCLVDLQMENGNWSVGVGHPKNDLVHWCHGAPGFILLLSHILSSSLPLDLSPTRRDKYTISLSKAVAHTWERGILTKGPGICHGITGSAYALLHSGEKDRALEMALCATEWRALEKDGKIRRPDGPSSLFEGLAGAVCMWADTLCVLKGHEEQVIGFPASLDVGTALAHL</sequence>
<dbReference type="PANTHER" id="PTHR12736">
    <property type="entry name" value="LANC-LIKE PROTEIN"/>
    <property type="match status" value="1"/>
</dbReference>
<name>A0A165KCB9_EXIGL</name>
<evidence type="ECO:0000256" key="1">
    <source>
        <dbReference type="PIRSR" id="PIRSR607822-1"/>
    </source>
</evidence>
<organism evidence="2 3">
    <name type="scientific">Exidia glandulosa HHB12029</name>
    <dbReference type="NCBI Taxonomy" id="1314781"/>
    <lineage>
        <taxon>Eukaryota</taxon>
        <taxon>Fungi</taxon>
        <taxon>Dikarya</taxon>
        <taxon>Basidiomycota</taxon>
        <taxon>Agaricomycotina</taxon>
        <taxon>Agaricomycetes</taxon>
        <taxon>Auriculariales</taxon>
        <taxon>Exidiaceae</taxon>
        <taxon>Exidia</taxon>
    </lineage>
</organism>
<protein>
    <recommendedName>
        <fullName evidence="4">Lanthionine synthetase C family protein</fullName>
    </recommendedName>
</protein>
<dbReference type="Proteomes" id="UP000077266">
    <property type="component" value="Unassembled WGS sequence"/>
</dbReference>
<dbReference type="CDD" id="cd04794">
    <property type="entry name" value="euk_LANCL"/>
    <property type="match status" value="1"/>
</dbReference>
<dbReference type="Pfam" id="PF05147">
    <property type="entry name" value="LANC_like"/>
    <property type="match status" value="1"/>
</dbReference>
<gene>
    <name evidence="2" type="ORF">EXIGLDRAFT_833897</name>
</gene>
<evidence type="ECO:0000313" key="2">
    <source>
        <dbReference type="EMBL" id="KZV96123.1"/>
    </source>
</evidence>
<accession>A0A165KCB9</accession>